<dbReference type="RefSeq" id="WP_088649053.1">
    <property type="nucleotide sequence ID" value="NZ_AQQR01000002.1"/>
</dbReference>
<keyword evidence="2" id="KW-0969">Cilium</keyword>
<evidence type="ECO:0000256" key="1">
    <source>
        <dbReference type="SAM" id="MobiDB-lite"/>
    </source>
</evidence>
<feature type="compositionally biased region" description="Basic and acidic residues" evidence="1">
    <location>
        <begin position="98"/>
        <end position="119"/>
    </location>
</feature>
<gene>
    <name evidence="2" type="ORF">ATO3_06700</name>
</gene>
<keyword evidence="3" id="KW-1185">Reference proteome</keyword>
<dbReference type="InterPro" id="IPR036679">
    <property type="entry name" value="FlgN-like_sf"/>
</dbReference>
<feature type="region of interest" description="Disordered" evidence="1">
    <location>
        <begin position="97"/>
        <end position="119"/>
    </location>
</feature>
<dbReference type="EMBL" id="AQQR01000002">
    <property type="protein sequence ID" value="OWU75868.1"/>
    <property type="molecule type" value="Genomic_DNA"/>
</dbReference>
<sequence length="119" mass="13861">MSRDKIDSLIEELDQLLDAERRALVSGELEELARLHDTKERLVSGLSTLDRMEAAELKDLRDKMTRNQALLDSAMEGIRSVAERMAELRRLRQSLSTYDRDGKRRQYETPTEQKLEKRA</sequence>
<protein>
    <submittedName>
        <fullName evidence="2">Flagellar biosynthesis protein FlgN</fullName>
    </submittedName>
</protein>
<keyword evidence="2" id="KW-0966">Cell projection</keyword>
<dbReference type="SUPFAM" id="SSF140566">
    <property type="entry name" value="FlgN-like"/>
    <property type="match status" value="1"/>
</dbReference>
<reference evidence="2 3" key="1">
    <citation type="submission" date="2013-04" db="EMBL/GenBank/DDBJ databases">
        <title>Oceanicola sp. 22II1-22F33 Genome Sequencing.</title>
        <authorList>
            <person name="Lai Q."/>
            <person name="Li G."/>
            <person name="Shao Z."/>
        </authorList>
    </citation>
    <scope>NUCLEOTIDE SEQUENCE [LARGE SCALE GENOMIC DNA]</scope>
    <source>
        <strain evidence="2 3">22II1-22F33</strain>
    </source>
</reference>
<dbReference type="OrthoDB" id="7862860at2"/>
<keyword evidence="2" id="KW-0282">Flagellum</keyword>
<accession>A0A225NSS1</accession>
<dbReference type="GO" id="GO:0044780">
    <property type="term" value="P:bacterial-type flagellum assembly"/>
    <property type="evidence" value="ECO:0007669"/>
    <property type="project" value="InterPro"/>
</dbReference>
<dbReference type="AlphaFoldDB" id="A0A225NSS1"/>
<comment type="caution">
    <text evidence="2">The sequence shown here is derived from an EMBL/GenBank/DDBJ whole genome shotgun (WGS) entry which is preliminary data.</text>
</comment>
<evidence type="ECO:0000313" key="3">
    <source>
        <dbReference type="Proteomes" id="UP000215377"/>
    </source>
</evidence>
<proteinExistence type="predicted"/>
<dbReference type="Gene3D" id="1.20.58.300">
    <property type="entry name" value="FlgN-like"/>
    <property type="match status" value="1"/>
</dbReference>
<organism evidence="2 3">
    <name type="scientific">Marinibacterium profundimaris</name>
    <dbReference type="NCBI Taxonomy" id="1679460"/>
    <lineage>
        <taxon>Bacteria</taxon>
        <taxon>Pseudomonadati</taxon>
        <taxon>Pseudomonadota</taxon>
        <taxon>Alphaproteobacteria</taxon>
        <taxon>Rhodobacterales</taxon>
        <taxon>Paracoccaceae</taxon>
        <taxon>Marinibacterium</taxon>
    </lineage>
</organism>
<evidence type="ECO:0000313" key="2">
    <source>
        <dbReference type="EMBL" id="OWU75868.1"/>
    </source>
</evidence>
<dbReference type="Proteomes" id="UP000215377">
    <property type="component" value="Unassembled WGS sequence"/>
</dbReference>
<name>A0A225NSS1_9RHOB</name>